<dbReference type="PANTHER" id="PTHR31339:SF9">
    <property type="entry name" value="PLASMIN AND FIBRONECTIN-BINDING PROTEIN A"/>
    <property type="match status" value="1"/>
</dbReference>
<evidence type="ECO:0000256" key="1">
    <source>
        <dbReference type="ARBA" id="ARBA00008834"/>
    </source>
</evidence>
<dbReference type="AlphaFoldDB" id="A0A8B3BT86"/>
<dbReference type="InterPro" id="IPR011050">
    <property type="entry name" value="Pectin_lyase_fold/virulence"/>
</dbReference>
<evidence type="ECO:0000256" key="2">
    <source>
        <dbReference type="ARBA" id="ARBA00022801"/>
    </source>
</evidence>
<evidence type="ECO:0000313" key="7">
    <source>
        <dbReference type="Proteomes" id="UP000283992"/>
    </source>
</evidence>
<reference evidence="6 7" key="1">
    <citation type="submission" date="2018-08" db="EMBL/GenBank/DDBJ databases">
        <title>A genome reference for cultivated species of the human gut microbiota.</title>
        <authorList>
            <person name="Zou Y."/>
            <person name="Xue W."/>
            <person name="Luo G."/>
        </authorList>
    </citation>
    <scope>NUCLEOTIDE SEQUENCE [LARGE SCALE GENOMIC DNA]</scope>
    <source>
        <strain evidence="6 7">AM12-54</strain>
    </source>
</reference>
<evidence type="ECO:0000259" key="5">
    <source>
        <dbReference type="Pfam" id="PF13472"/>
    </source>
</evidence>
<name>A0A8B3BT86_MEDGN</name>
<dbReference type="SMART" id="SM00710">
    <property type="entry name" value="PbH1"/>
    <property type="match status" value="5"/>
</dbReference>
<accession>A0A8B3BT86</accession>
<dbReference type="PANTHER" id="PTHR31339">
    <property type="entry name" value="PECTIN LYASE-RELATED"/>
    <property type="match status" value="1"/>
</dbReference>
<dbReference type="SUPFAM" id="SSF49265">
    <property type="entry name" value="Fibronectin type III"/>
    <property type="match status" value="1"/>
</dbReference>
<dbReference type="Gene3D" id="2.60.40.10">
    <property type="entry name" value="Immunoglobulins"/>
    <property type="match status" value="1"/>
</dbReference>
<evidence type="ECO:0000256" key="3">
    <source>
        <dbReference type="ARBA" id="ARBA00023295"/>
    </source>
</evidence>
<keyword evidence="2 4" id="KW-0378">Hydrolase</keyword>
<dbReference type="InterPro" id="IPR013830">
    <property type="entry name" value="SGNH_hydro"/>
</dbReference>
<keyword evidence="3 4" id="KW-0326">Glycosidase</keyword>
<dbReference type="CDD" id="cd00229">
    <property type="entry name" value="SGNH_hydrolase"/>
    <property type="match status" value="1"/>
</dbReference>
<feature type="domain" description="SGNH hydrolase-type esterase" evidence="5">
    <location>
        <begin position="12"/>
        <end position="177"/>
    </location>
</feature>
<gene>
    <name evidence="6" type="ORF">DW142_15380</name>
</gene>
<dbReference type="GO" id="GO:0004650">
    <property type="term" value="F:polygalacturonase activity"/>
    <property type="evidence" value="ECO:0007669"/>
    <property type="project" value="InterPro"/>
</dbReference>
<dbReference type="Pfam" id="PF00295">
    <property type="entry name" value="Glyco_hydro_28"/>
    <property type="match status" value="1"/>
</dbReference>
<dbReference type="Pfam" id="PF13472">
    <property type="entry name" value="Lipase_GDSL_2"/>
    <property type="match status" value="1"/>
</dbReference>
<dbReference type="InterPro" id="IPR006626">
    <property type="entry name" value="PbH1"/>
</dbReference>
<sequence length="733" mass="82346">MQKIKGKKVLTFGDSIIDGHLYKKAGFMEFVAEQEGMSVKKYANNGACILPGNPIDEAGLGGMVLSDQVEKAAAENEWADYIVFDGGTNDAYAPVLDMLGDVSQKSVETDTFAGAFRKTVEAIQRNWPKAVVIYVAVHRLGYRERNVQKALHEIALNICAEMGVVTANLYDECELDTADEAMCRKYSFDILKAGLPAPGKNPTGTHPNFAAIETYYLPFVSEVLKKAAEFRMGNVHWNSFDDEIALWWEQTEGRKNGKFHYQIEVNGTWTGETKKSHYCMKNLQADTQYDVKIQAMQGTEVCQTVRLYCKTKRKRTRLDVTQAPYYAVGDGRTMNTGALQKALDDCTNEQTVYVPKGVYLTGALRMHSDMELYLEEGAVLRGTEVPDDYLPRIWSRFEGREMETLSGLLNLGELDHKAGATSENVVIRGKGTIEGSGRVLMERVIEEERVRLKEYLEELGDKILECENLDTIPGRIRPRLIHICNARNVVISGITVKNGACWNVHMIYSEDVLTYGCQFYSRDVWNGDGWDPDSSRNCTIFGCTFDTGDDAIAIKSGKNPEGNEINRPCERIRIFDCVVAFGHGFAIGSEMSGGIRDVKIWNCDLRNSANGIEIKATRKRGGYVKEVYAAHCVLPRILFHSVGYNDDGIAGPHPPVLEQCCFEEMDITRLCLNEKENRMDLCEALDLCGFEEKEYHLKNLTFRNIRIAKNGQEEDGIHQKYCENLVFENISVG</sequence>
<dbReference type="Proteomes" id="UP000283992">
    <property type="component" value="Unassembled WGS sequence"/>
</dbReference>
<proteinExistence type="inferred from homology"/>
<comment type="caution">
    <text evidence="6">The sequence shown here is derived from an EMBL/GenBank/DDBJ whole genome shotgun (WGS) entry which is preliminary data.</text>
</comment>
<dbReference type="EMBL" id="QRLN01000039">
    <property type="protein sequence ID" value="RHJ06826.1"/>
    <property type="molecule type" value="Genomic_DNA"/>
</dbReference>
<dbReference type="SUPFAM" id="SSF51126">
    <property type="entry name" value="Pectin lyase-like"/>
    <property type="match status" value="1"/>
</dbReference>
<dbReference type="InterPro" id="IPR012334">
    <property type="entry name" value="Pectin_lyas_fold"/>
</dbReference>
<dbReference type="RefSeq" id="WP_118341547.1">
    <property type="nucleotide sequence ID" value="NZ_JBDGDJ010000048.1"/>
</dbReference>
<dbReference type="InterPro" id="IPR051801">
    <property type="entry name" value="GH28_Enzymes"/>
</dbReference>
<dbReference type="InterPro" id="IPR036116">
    <property type="entry name" value="FN3_sf"/>
</dbReference>
<dbReference type="InterPro" id="IPR013783">
    <property type="entry name" value="Ig-like_fold"/>
</dbReference>
<dbReference type="SUPFAM" id="SSF52266">
    <property type="entry name" value="SGNH hydrolase"/>
    <property type="match status" value="1"/>
</dbReference>
<evidence type="ECO:0000256" key="4">
    <source>
        <dbReference type="RuleBase" id="RU361169"/>
    </source>
</evidence>
<dbReference type="Gene3D" id="2.160.20.10">
    <property type="entry name" value="Single-stranded right-handed beta-helix, Pectin lyase-like"/>
    <property type="match status" value="1"/>
</dbReference>
<dbReference type="GO" id="GO:0005975">
    <property type="term" value="P:carbohydrate metabolic process"/>
    <property type="evidence" value="ECO:0007669"/>
    <property type="project" value="InterPro"/>
</dbReference>
<evidence type="ECO:0000313" key="6">
    <source>
        <dbReference type="EMBL" id="RHJ06826.1"/>
    </source>
</evidence>
<dbReference type="Gene3D" id="3.40.50.1110">
    <property type="entry name" value="SGNH hydrolase"/>
    <property type="match status" value="1"/>
</dbReference>
<comment type="similarity">
    <text evidence="1 4">Belongs to the glycosyl hydrolase 28 family.</text>
</comment>
<dbReference type="InterPro" id="IPR000743">
    <property type="entry name" value="Glyco_hydro_28"/>
</dbReference>
<dbReference type="InterPro" id="IPR036514">
    <property type="entry name" value="SGNH_hydro_sf"/>
</dbReference>
<organism evidence="6 7">
    <name type="scientific">Mediterraneibacter gnavus</name>
    <name type="common">Ruminococcus gnavus</name>
    <dbReference type="NCBI Taxonomy" id="33038"/>
    <lineage>
        <taxon>Bacteria</taxon>
        <taxon>Bacillati</taxon>
        <taxon>Bacillota</taxon>
        <taxon>Clostridia</taxon>
        <taxon>Lachnospirales</taxon>
        <taxon>Lachnospiraceae</taxon>
        <taxon>Mediterraneibacter</taxon>
    </lineage>
</organism>
<protein>
    <recommendedName>
        <fullName evidence="5">SGNH hydrolase-type esterase domain-containing protein</fullName>
    </recommendedName>
</protein>